<dbReference type="SMART" id="SM00855">
    <property type="entry name" value="PGAM"/>
    <property type="match status" value="1"/>
</dbReference>
<dbReference type="SUPFAM" id="SSF53254">
    <property type="entry name" value="Phosphoglycerate mutase-like"/>
    <property type="match status" value="1"/>
</dbReference>
<keyword evidence="4" id="KW-0496">Mitochondrion</keyword>
<evidence type="ECO:0000256" key="10">
    <source>
        <dbReference type="ARBA" id="ARBA00042520"/>
    </source>
</evidence>
<dbReference type="GO" id="GO:0005741">
    <property type="term" value="C:mitochondrial outer membrane"/>
    <property type="evidence" value="ECO:0007669"/>
    <property type="project" value="UniProtKB-SubCell"/>
</dbReference>
<sequence length="277" mass="31192">MTVFKLISAGISACGGGFILYSLNNYSFDNFKVKASWTTNFNPTTKWDSNWDRRDPSSVVKPPKGDEASARFSTELENAKPTAKRHIFLVRHGQYNLSGKTDTERILTKLGTEQAFLTGRRLQEFGHKYTHLIVSTMTRAKETAALIQESLPNNMKVIHCPLLEEGAPIPPEPPLGDYRPEPCQFFEDGARIEAAFRRHIHRADPRQKEDSYEIIVCHANVIRYFICRALQVPSEAWLRMSLHHASITAMTILPSGRVVLRTVSDSGHLPAQLVTTS</sequence>
<dbReference type="Pfam" id="PF00300">
    <property type="entry name" value="His_Phos_1"/>
    <property type="match status" value="2"/>
</dbReference>
<comment type="subcellular location">
    <subcellularLocation>
        <location evidence="1">Mitochondrion outer membrane</location>
    </subcellularLocation>
</comment>
<comment type="subunit">
    <text evidence="7">Interacts with Pk92B/ASK1.</text>
</comment>
<dbReference type="EMBL" id="GECZ01027047">
    <property type="protein sequence ID" value="JAS42722.1"/>
    <property type="molecule type" value="Transcribed_RNA"/>
</dbReference>
<evidence type="ECO:0000256" key="12">
    <source>
        <dbReference type="ARBA" id="ARBA00048336"/>
    </source>
</evidence>
<dbReference type="GO" id="GO:0004722">
    <property type="term" value="F:protein serine/threonine phosphatase activity"/>
    <property type="evidence" value="ECO:0007669"/>
    <property type="project" value="UniProtKB-EC"/>
</dbReference>
<evidence type="ECO:0000313" key="13">
    <source>
        <dbReference type="EMBL" id="JAS42722.1"/>
    </source>
</evidence>
<evidence type="ECO:0000256" key="6">
    <source>
        <dbReference type="ARBA" id="ARBA00037234"/>
    </source>
</evidence>
<keyword evidence="5" id="KW-0378">Hydrolase</keyword>
<evidence type="ECO:0000256" key="5">
    <source>
        <dbReference type="ARBA" id="ARBA00022801"/>
    </source>
</evidence>
<dbReference type="InterPro" id="IPR029033">
    <property type="entry name" value="His_PPase_superfam"/>
</dbReference>
<reference evidence="13" key="1">
    <citation type="submission" date="2015-11" db="EMBL/GenBank/DDBJ databases">
        <title>De novo transcriptome assembly of four potential Pierce s Disease insect vectors from Arizona vineyards.</title>
        <authorList>
            <person name="Tassone E.E."/>
        </authorList>
    </citation>
    <scope>NUCLEOTIDE SEQUENCE</scope>
</reference>
<keyword evidence="4" id="KW-0472">Membrane</keyword>
<keyword evidence="4" id="KW-1000">Mitochondrion outer membrane</keyword>
<dbReference type="PANTHER" id="PTHR20935:SF0">
    <property type="entry name" value="SERINE_THREONINE-PROTEIN PHOSPHATASE PGAM5, MITOCHONDRIAL"/>
    <property type="match status" value="1"/>
</dbReference>
<dbReference type="InterPro" id="IPR051021">
    <property type="entry name" value="Mito_Ser/Thr_phosphatase"/>
</dbReference>
<dbReference type="PANTHER" id="PTHR20935">
    <property type="entry name" value="PHOSPHOGLYCERATE MUTASE-RELATED"/>
    <property type="match status" value="1"/>
</dbReference>
<dbReference type="EC" id="3.1.3.16" evidence="3"/>
<dbReference type="AlphaFoldDB" id="A0A1B6EXN2"/>
<evidence type="ECO:0000256" key="11">
    <source>
        <dbReference type="ARBA" id="ARBA00047761"/>
    </source>
</evidence>
<organism evidence="13">
    <name type="scientific">Cuerna arida</name>
    <dbReference type="NCBI Taxonomy" id="1464854"/>
    <lineage>
        <taxon>Eukaryota</taxon>
        <taxon>Metazoa</taxon>
        <taxon>Ecdysozoa</taxon>
        <taxon>Arthropoda</taxon>
        <taxon>Hexapoda</taxon>
        <taxon>Insecta</taxon>
        <taxon>Pterygota</taxon>
        <taxon>Neoptera</taxon>
        <taxon>Paraneoptera</taxon>
        <taxon>Hemiptera</taxon>
        <taxon>Auchenorrhyncha</taxon>
        <taxon>Membracoidea</taxon>
        <taxon>Cicadellidae</taxon>
        <taxon>Cicadellinae</taxon>
        <taxon>Proconiini</taxon>
        <taxon>Cuerna</taxon>
    </lineage>
</organism>
<proteinExistence type="inferred from homology"/>
<dbReference type="CDD" id="cd07067">
    <property type="entry name" value="HP_PGM_like"/>
    <property type="match status" value="1"/>
</dbReference>
<accession>A0A1B6EXN2</accession>
<dbReference type="GO" id="GO:0090141">
    <property type="term" value="P:positive regulation of mitochondrial fission"/>
    <property type="evidence" value="ECO:0007669"/>
    <property type="project" value="TreeGrafter"/>
</dbReference>
<evidence type="ECO:0000256" key="2">
    <source>
        <dbReference type="ARBA" id="ARBA00006717"/>
    </source>
</evidence>
<dbReference type="Gene3D" id="3.40.50.1240">
    <property type="entry name" value="Phosphoglycerate mutase-like"/>
    <property type="match status" value="1"/>
</dbReference>
<protein>
    <recommendedName>
        <fullName evidence="8">Serine/threonine-protein phosphatase PGAM5, mitochondrial</fullName>
        <ecNumber evidence="3">3.1.3.16</ecNumber>
    </recommendedName>
    <alternativeName>
        <fullName evidence="10">Phosphoglycerate mutase family member 5 homolog</fullName>
    </alternativeName>
    <alternativeName>
        <fullName evidence="9">Serine/threonine-protein phosphatase Pgam5, mitochondrial</fullName>
    </alternativeName>
</protein>
<gene>
    <name evidence="13" type="ORF">g.17149</name>
</gene>
<comment type="function">
    <text evidence="6">Displays phosphatase activity for serine/threonine residues, and dephosphorylates and activates Pk92B kinase. Has apparently no phosphoglycerate mutase activity.</text>
</comment>
<dbReference type="InterPro" id="IPR013078">
    <property type="entry name" value="His_Pase_superF_clade-1"/>
</dbReference>
<evidence type="ECO:0000256" key="9">
    <source>
        <dbReference type="ARBA" id="ARBA00040722"/>
    </source>
</evidence>
<comment type="catalytic activity">
    <reaction evidence="11">
        <text>O-phospho-L-seryl-[protein] + H2O = L-seryl-[protein] + phosphate</text>
        <dbReference type="Rhea" id="RHEA:20629"/>
        <dbReference type="Rhea" id="RHEA-COMP:9863"/>
        <dbReference type="Rhea" id="RHEA-COMP:11604"/>
        <dbReference type="ChEBI" id="CHEBI:15377"/>
        <dbReference type="ChEBI" id="CHEBI:29999"/>
        <dbReference type="ChEBI" id="CHEBI:43474"/>
        <dbReference type="ChEBI" id="CHEBI:83421"/>
        <dbReference type="EC" id="3.1.3.16"/>
    </reaction>
</comment>
<evidence type="ECO:0000256" key="1">
    <source>
        <dbReference type="ARBA" id="ARBA00004294"/>
    </source>
</evidence>
<evidence type="ECO:0000256" key="7">
    <source>
        <dbReference type="ARBA" id="ARBA00038605"/>
    </source>
</evidence>
<evidence type="ECO:0000256" key="8">
    <source>
        <dbReference type="ARBA" id="ARBA00039765"/>
    </source>
</evidence>
<evidence type="ECO:0000256" key="3">
    <source>
        <dbReference type="ARBA" id="ARBA00013081"/>
    </source>
</evidence>
<comment type="similarity">
    <text evidence="2">Belongs to the phosphoglycerate mutase family. BPG-dependent PGAM subfamily.</text>
</comment>
<evidence type="ECO:0000256" key="4">
    <source>
        <dbReference type="ARBA" id="ARBA00022787"/>
    </source>
</evidence>
<comment type="catalytic activity">
    <reaction evidence="12">
        <text>O-phospho-L-threonyl-[protein] + H2O = L-threonyl-[protein] + phosphate</text>
        <dbReference type="Rhea" id="RHEA:47004"/>
        <dbReference type="Rhea" id="RHEA-COMP:11060"/>
        <dbReference type="Rhea" id="RHEA-COMP:11605"/>
        <dbReference type="ChEBI" id="CHEBI:15377"/>
        <dbReference type="ChEBI" id="CHEBI:30013"/>
        <dbReference type="ChEBI" id="CHEBI:43474"/>
        <dbReference type="ChEBI" id="CHEBI:61977"/>
        <dbReference type="EC" id="3.1.3.16"/>
    </reaction>
</comment>
<name>A0A1B6EXN2_9HEMI</name>